<protein>
    <submittedName>
        <fullName evidence="14">Carbohydrate esterase family 4 protein</fullName>
    </submittedName>
</protein>
<keyword evidence="7" id="KW-0378">Hydrolase</keyword>
<dbReference type="GO" id="GO:0005886">
    <property type="term" value="C:plasma membrane"/>
    <property type="evidence" value="ECO:0007669"/>
    <property type="project" value="UniProtKB-SubCell"/>
</dbReference>
<dbReference type="Proteomes" id="UP000242287">
    <property type="component" value="Unassembled WGS sequence"/>
</dbReference>
<evidence type="ECO:0000256" key="5">
    <source>
        <dbReference type="ARBA" id="ARBA00022723"/>
    </source>
</evidence>
<proteinExistence type="predicted"/>
<feature type="chain" id="PRO_5012021407" evidence="12">
    <location>
        <begin position="23"/>
        <end position="260"/>
    </location>
</feature>
<dbReference type="PANTHER" id="PTHR46471">
    <property type="entry name" value="CHITIN DEACETYLASE"/>
    <property type="match status" value="1"/>
</dbReference>
<dbReference type="InterPro" id="IPR002509">
    <property type="entry name" value="NODB_dom"/>
</dbReference>
<dbReference type="GO" id="GO:0005975">
    <property type="term" value="P:carbohydrate metabolic process"/>
    <property type="evidence" value="ECO:0007669"/>
    <property type="project" value="InterPro"/>
</dbReference>
<evidence type="ECO:0000256" key="7">
    <source>
        <dbReference type="ARBA" id="ARBA00022801"/>
    </source>
</evidence>
<accession>A0A2A9NG97</accession>
<evidence type="ECO:0000313" key="14">
    <source>
        <dbReference type="EMBL" id="PFH50025.1"/>
    </source>
</evidence>
<dbReference type="CDD" id="cd10951">
    <property type="entry name" value="CE4_ClCDA_like"/>
    <property type="match status" value="1"/>
</dbReference>
<dbReference type="InterPro" id="IPR011330">
    <property type="entry name" value="Glyco_hydro/deAcase_b/a-brl"/>
</dbReference>
<keyword evidence="11" id="KW-0961">Cell wall biogenesis/degradation</keyword>
<dbReference type="PROSITE" id="PS51677">
    <property type="entry name" value="NODB"/>
    <property type="match status" value="1"/>
</dbReference>
<comment type="subcellular location">
    <subcellularLocation>
        <location evidence="2">Cell membrane</location>
        <topology evidence="2">Lipid-anchor</topology>
        <topology evidence="2">GPI-anchor</topology>
    </subcellularLocation>
</comment>
<name>A0A2A9NG97_9AGAR</name>
<dbReference type="AlphaFoldDB" id="A0A2A9NG97"/>
<evidence type="ECO:0000256" key="10">
    <source>
        <dbReference type="ARBA" id="ARBA00023288"/>
    </source>
</evidence>
<evidence type="ECO:0000256" key="9">
    <source>
        <dbReference type="ARBA" id="ARBA00023277"/>
    </source>
</evidence>
<keyword evidence="3" id="KW-1003">Cell membrane</keyword>
<feature type="signal peptide" evidence="12">
    <location>
        <begin position="1"/>
        <end position="22"/>
    </location>
</feature>
<keyword evidence="4" id="KW-0325">Glycoprotein</keyword>
<dbReference type="STRING" id="703135.A0A2A9NG97"/>
<organism evidence="14 15">
    <name type="scientific">Amanita thiersii Skay4041</name>
    <dbReference type="NCBI Taxonomy" id="703135"/>
    <lineage>
        <taxon>Eukaryota</taxon>
        <taxon>Fungi</taxon>
        <taxon>Dikarya</taxon>
        <taxon>Basidiomycota</taxon>
        <taxon>Agaricomycotina</taxon>
        <taxon>Agaricomycetes</taxon>
        <taxon>Agaricomycetidae</taxon>
        <taxon>Agaricales</taxon>
        <taxon>Pluteineae</taxon>
        <taxon>Amanitaceae</taxon>
        <taxon>Amanita</taxon>
    </lineage>
</organism>
<dbReference type="OrthoDB" id="2125469at2759"/>
<evidence type="ECO:0000256" key="12">
    <source>
        <dbReference type="SAM" id="SignalP"/>
    </source>
</evidence>
<keyword evidence="15" id="KW-1185">Reference proteome</keyword>
<sequence>MAFVKFLQFALAVVSTMHSAIAYPLTASASKLQSRAPAAVYHCTTPNTVALTFDDGPWQYLYDITNSLASANASGTFFFNGRNWGCIYDEDSVNRVRHAYNNGHQIASHTWSHKNLSQISEGDMHREFSLIDEAISKITGAVPAFMRPPYGESNDKVLEVAAAHGQTVAIWDFDNQDTLGKSPEDSKRIYDDAIRRHPSTILTINHEVKETTAHQVIPYAITELKKAGYRLVTLAECLGRQPYKSIGSPQNRDGSWTCNK</sequence>
<keyword evidence="8" id="KW-0472">Membrane</keyword>
<evidence type="ECO:0000256" key="11">
    <source>
        <dbReference type="ARBA" id="ARBA00023316"/>
    </source>
</evidence>
<keyword evidence="10" id="KW-0449">Lipoprotein</keyword>
<dbReference type="GO" id="GO:0046872">
    <property type="term" value="F:metal ion binding"/>
    <property type="evidence" value="ECO:0007669"/>
    <property type="project" value="UniProtKB-KW"/>
</dbReference>
<dbReference type="GO" id="GO:0098552">
    <property type="term" value="C:side of membrane"/>
    <property type="evidence" value="ECO:0007669"/>
    <property type="project" value="UniProtKB-KW"/>
</dbReference>
<dbReference type="EMBL" id="KZ302013">
    <property type="protein sequence ID" value="PFH50025.1"/>
    <property type="molecule type" value="Genomic_DNA"/>
</dbReference>
<evidence type="ECO:0000256" key="2">
    <source>
        <dbReference type="ARBA" id="ARBA00004609"/>
    </source>
</evidence>
<evidence type="ECO:0000256" key="1">
    <source>
        <dbReference type="ARBA" id="ARBA00001941"/>
    </source>
</evidence>
<evidence type="ECO:0000256" key="3">
    <source>
        <dbReference type="ARBA" id="ARBA00022475"/>
    </source>
</evidence>
<dbReference type="PANTHER" id="PTHR46471:SF2">
    <property type="entry name" value="CHITIN DEACETYLASE-RELATED"/>
    <property type="match status" value="1"/>
</dbReference>
<evidence type="ECO:0000256" key="6">
    <source>
        <dbReference type="ARBA" id="ARBA00022729"/>
    </source>
</evidence>
<keyword evidence="6 12" id="KW-0732">Signal</keyword>
<dbReference type="GO" id="GO:0016810">
    <property type="term" value="F:hydrolase activity, acting on carbon-nitrogen (but not peptide) bonds"/>
    <property type="evidence" value="ECO:0007669"/>
    <property type="project" value="InterPro"/>
</dbReference>
<dbReference type="Pfam" id="PF01522">
    <property type="entry name" value="Polysacc_deac_1"/>
    <property type="match status" value="1"/>
</dbReference>
<gene>
    <name evidence="14" type="ORF">AMATHDRAFT_61932</name>
</gene>
<reference evidence="14 15" key="1">
    <citation type="submission" date="2014-02" db="EMBL/GenBank/DDBJ databases">
        <title>Transposable element dynamics among asymbiotic and ectomycorrhizal Amanita fungi.</title>
        <authorList>
            <consortium name="DOE Joint Genome Institute"/>
            <person name="Hess J."/>
            <person name="Skrede I."/>
            <person name="Wolfe B."/>
            <person name="LaButti K."/>
            <person name="Ohm R.A."/>
            <person name="Grigoriev I.V."/>
            <person name="Pringle A."/>
        </authorList>
    </citation>
    <scope>NUCLEOTIDE SEQUENCE [LARGE SCALE GENOMIC DNA]</scope>
    <source>
        <strain evidence="14 15">SKay4041</strain>
    </source>
</reference>
<evidence type="ECO:0000256" key="8">
    <source>
        <dbReference type="ARBA" id="ARBA00023136"/>
    </source>
</evidence>
<dbReference type="SUPFAM" id="SSF88713">
    <property type="entry name" value="Glycoside hydrolase/deacetylase"/>
    <property type="match status" value="1"/>
</dbReference>
<dbReference type="Gene3D" id="3.20.20.370">
    <property type="entry name" value="Glycoside hydrolase/deacetylase"/>
    <property type="match status" value="1"/>
</dbReference>
<evidence type="ECO:0000259" key="13">
    <source>
        <dbReference type="PROSITE" id="PS51677"/>
    </source>
</evidence>
<dbReference type="GO" id="GO:0071555">
    <property type="term" value="P:cell wall organization"/>
    <property type="evidence" value="ECO:0007669"/>
    <property type="project" value="UniProtKB-KW"/>
</dbReference>
<evidence type="ECO:0000313" key="15">
    <source>
        <dbReference type="Proteomes" id="UP000242287"/>
    </source>
</evidence>
<feature type="domain" description="NodB homology" evidence="13">
    <location>
        <begin position="47"/>
        <end position="232"/>
    </location>
</feature>
<keyword evidence="5" id="KW-0479">Metal-binding</keyword>
<keyword evidence="9" id="KW-0119">Carbohydrate metabolism</keyword>
<comment type="cofactor">
    <cofactor evidence="1">
        <name>Co(2+)</name>
        <dbReference type="ChEBI" id="CHEBI:48828"/>
    </cofactor>
</comment>
<evidence type="ECO:0000256" key="4">
    <source>
        <dbReference type="ARBA" id="ARBA00022622"/>
    </source>
</evidence>
<keyword evidence="4" id="KW-0336">GPI-anchor</keyword>